<accession>M0ZNW5</accession>
<dbReference type="InterPro" id="IPR015422">
    <property type="entry name" value="PyrdxlP-dep_Trfase_small"/>
</dbReference>
<evidence type="ECO:0000256" key="1">
    <source>
        <dbReference type="ARBA" id="ARBA00001933"/>
    </source>
</evidence>
<reference evidence="5" key="2">
    <citation type="submission" date="2015-06" db="UniProtKB">
        <authorList>
            <consortium name="EnsemblPlants"/>
        </authorList>
    </citation>
    <scope>IDENTIFICATION</scope>
    <source>
        <strain evidence="5">DM1-3 516 R44</strain>
    </source>
</reference>
<dbReference type="Gramene" id="PGSC0003DMT400004753">
    <property type="protein sequence ID" value="PGSC0003DMT400004753"/>
    <property type="gene ID" value="PGSC0003DMG400001884"/>
</dbReference>
<evidence type="ECO:0000256" key="3">
    <source>
        <dbReference type="ARBA" id="ARBA00023239"/>
    </source>
</evidence>
<proteinExistence type="inferred from homology"/>
<reference evidence="6" key="1">
    <citation type="journal article" date="2011" name="Nature">
        <title>Genome sequence and analysis of the tuber crop potato.</title>
        <authorList>
            <consortium name="The Potato Genome Sequencing Consortium"/>
        </authorList>
    </citation>
    <scope>NUCLEOTIDE SEQUENCE [LARGE SCALE GENOMIC DNA]</scope>
    <source>
        <strain evidence="6">cv. DM1-3 516 R44</strain>
    </source>
</reference>
<dbReference type="STRING" id="4113.M0ZNW5"/>
<keyword evidence="6" id="KW-1185">Reference proteome</keyword>
<dbReference type="GO" id="GO:0016829">
    <property type="term" value="F:lyase activity"/>
    <property type="evidence" value="ECO:0007669"/>
    <property type="project" value="UniProtKB-KW"/>
</dbReference>
<comment type="similarity">
    <text evidence="4">Belongs to the trans-sulfuration enzymes family.</text>
</comment>
<dbReference type="EnsemblPlants" id="PGSC0003DMT400004753">
    <property type="protein sequence ID" value="PGSC0003DMT400004753"/>
    <property type="gene ID" value="PGSC0003DMG400001884"/>
</dbReference>
<dbReference type="HOGENOM" id="CLU_1868763_0_0_1"/>
<protein>
    <submittedName>
        <fullName evidence="5">Cystathionine beta-lyase</fullName>
    </submittedName>
</protein>
<name>M0ZNW5_SOLTU</name>
<evidence type="ECO:0000256" key="2">
    <source>
        <dbReference type="ARBA" id="ARBA00022898"/>
    </source>
</evidence>
<dbReference type="InterPro" id="IPR000277">
    <property type="entry name" value="Cys/Met-Metab_PyrdxlP-dep_enz"/>
</dbReference>
<dbReference type="PANTHER" id="PTHR11808:SF50">
    <property type="entry name" value="CYSTATHIONINE BETA-LYASE"/>
    <property type="match status" value="1"/>
</dbReference>
<dbReference type="Pfam" id="PF01053">
    <property type="entry name" value="Cys_Met_Meta_PP"/>
    <property type="match status" value="1"/>
</dbReference>
<keyword evidence="2 4" id="KW-0663">Pyridoxal phosphate</keyword>
<keyword evidence="3" id="KW-0456">Lyase</keyword>
<evidence type="ECO:0000313" key="6">
    <source>
        <dbReference type="Proteomes" id="UP000011115"/>
    </source>
</evidence>
<dbReference type="AlphaFoldDB" id="M0ZNW5"/>
<dbReference type="GO" id="GO:0030170">
    <property type="term" value="F:pyridoxal phosphate binding"/>
    <property type="evidence" value="ECO:0007669"/>
    <property type="project" value="InterPro"/>
</dbReference>
<dbReference type="InParanoid" id="M0ZNW5"/>
<dbReference type="Proteomes" id="UP000011115">
    <property type="component" value="Unassembled WGS sequence"/>
</dbReference>
<dbReference type="Gene3D" id="3.90.1150.10">
    <property type="entry name" value="Aspartate Aminotransferase, domain 1"/>
    <property type="match status" value="1"/>
</dbReference>
<comment type="cofactor">
    <cofactor evidence="1 4">
        <name>pyridoxal 5'-phosphate</name>
        <dbReference type="ChEBI" id="CHEBI:597326"/>
    </cofactor>
</comment>
<dbReference type="PANTHER" id="PTHR11808">
    <property type="entry name" value="TRANS-SULFURATION ENZYME FAMILY MEMBER"/>
    <property type="match status" value="1"/>
</dbReference>
<evidence type="ECO:0000313" key="5">
    <source>
        <dbReference type="EnsemblPlants" id="PGSC0003DMT400004753"/>
    </source>
</evidence>
<evidence type="ECO:0000256" key="4">
    <source>
        <dbReference type="RuleBase" id="RU362118"/>
    </source>
</evidence>
<dbReference type="eggNOG" id="KOG0053">
    <property type="taxonomic scope" value="Eukaryota"/>
</dbReference>
<dbReference type="PaxDb" id="4113-PGSC0003DMT400004753"/>
<sequence>MNTVVQIVNGWLVRASAGIVEVDRSLSCYITNKVRVTCVCTSWRYSGRERCRKGRAIDKAISPLPNAMICITLKELFGGAHNLLPIKYFSVTVSFGSVKSLISLPCFMSHVAILVAVREATKDVRQIPVGIEDVSDL</sequence>
<organism evidence="5 6">
    <name type="scientific">Solanum tuberosum</name>
    <name type="common">Potato</name>
    <dbReference type="NCBI Taxonomy" id="4113"/>
    <lineage>
        <taxon>Eukaryota</taxon>
        <taxon>Viridiplantae</taxon>
        <taxon>Streptophyta</taxon>
        <taxon>Embryophyta</taxon>
        <taxon>Tracheophyta</taxon>
        <taxon>Spermatophyta</taxon>
        <taxon>Magnoliopsida</taxon>
        <taxon>eudicotyledons</taxon>
        <taxon>Gunneridae</taxon>
        <taxon>Pentapetalae</taxon>
        <taxon>asterids</taxon>
        <taxon>lamiids</taxon>
        <taxon>Solanales</taxon>
        <taxon>Solanaceae</taxon>
        <taxon>Solanoideae</taxon>
        <taxon>Solaneae</taxon>
        <taxon>Solanum</taxon>
    </lineage>
</organism>
<dbReference type="GO" id="GO:0019346">
    <property type="term" value="P:transsulfuration"/>
    <property type="evidence" value="ECO:0007669"/>
    <property type="project" value="InterPro"/>
</dbReference>